<dbReference type="InterPro" id="IPR000073">
    <property type="entry name" value="AB_hydrolase_1"/>
</dbReference>
<keyword evidence="2" id="KW-0378">Hydrolase</keyword>
<dbReference type="GO" id="GO:0016787">
    <property type="term" value="F:hydrolase activity"/>
    <property type="evidence" value="ECO:0007669"/>
    <property type="project" value="UniProtKB-KW"/>
</dbReference>
<name>A0ABX1JUH5_9MICC</name>
<accession>A0ABX1JUH5</accession>
<dbReference type="InterPro" id="IPR050266">
    <property type="entry name" value="AB_hydrolase_sf"/>
</dbReference>
<evidence type="ECO:0000313" key="3">
    <source>
        <dbReference type="Proteomes" id="UP000523795"/>
    </source>
</evidence>
<evidence type="ECO:0000313" key="2">
    <source>
        <dbReference type="EMBL" id="NKX51437.1"/>
    </source>
</evidence>
<dbReference type="EMBL" id="JAAZSR010000229">
    <property type="protein sequence ID" value="NKX51437.1"/>
    <property type="molecule type" value="Genomic_DNA"/>
</dbReference>
<reference evidence="2 3" key="1">
    <citation type="submission" date="2020-04" db="EMBL/GenBank/DDBJ databases">
        <authorList>
            <person name="Liu S."/>
        </authorList>
    </citation>
    <scope>NUCLEOTIDE SEQUENCE [LARGE SCALE GENOMIC DNA]</scope>
    <source>
        <strain evidence="2 3">CGMCC 1.15091</strain>
    </source>
</reference>
<protein>
    <submittedName>
        <fullName evidence="2">Alpha/beta fold hydrolase</fullName>
    </submittedName>
</protein>
<gene>
    <name evidence="2" type="ORF">HER39_12835</name>
</gene>
<dbReference type="Proteomes" id="UP000523795">
    <property type="component" value="Unassembled WGS sequence"/>
</dbReference>
<evidence type="ECO:0000259" key="1">
    <source>
        <dbReference type="Pfam" id="PF12697"/>
    </source>
</evidence>
<proteinExistence type="predicted"/>
<organism evidence="2 3">
    <name type="scientific">Arthrobacter deserti</name>
    <dbReference type="NCBI Taxonomy" id="1742687"/>
    <lineage>
        <taxon>Bacteria</taxon>
        <taxon>Bacillati</taxon>
        <taxon>Actinomycetota</taxon>
        <taxon>Actinomycetes</taxon>
        <taxon>Micrococcales</taxon>
        <taxon>Micrococcaceae</taxon>
        <taxon>Arthrobacter</taxon>
    </lineage>
</organism>
<feature type="non-terminal residue" evidence="2">
    <location>
        <position position="1"/>
    </location>
</feature>
<dbReference type="InterPro" id="IPR029058">
    <property type="entry name" value="AB_hydrolase_fold"/>
</dbReference>
<dbReference type="SUPFAM" id="SSF53474">
    <property type="entry name" value="alpha/beta-Hydrolases"/>
    <property type="match status" value="1"/>
</dbReference>
<dbReference type="PANTHER" id="PTHR43798">
    <property type="entry name" value="MONOACYLGLYCEROL LIPASE"/>
    <property type="match status" value="1"/>
</dbReference>
<keyword evidence="3" id="KW-1185">Reference proteome</keyword>
<feature type="domain" description="AB hydrolase-1" evidence="1">
    <location>
        <begin position="6"/>
        <end position="241"/>
    </location>
</feature>
<dbReference type="PANTHER" id="PTHR43798:SF33">
    <property type="entry name" value="HYDROLASE, PUTATIVE (AFU_ORTHOLOGUE AFUA_2G14860)-RELATED"/>
    <property type="match status" value="1"/>
</dbReference>
<dbReference type="Gene3D" id="3.40.50.1820">
    <property type="entry name" value="alpha/beta hydrolase"/>
    <property type="match status" value="1"/>
</dbReference>
<dbReference type="PRINTS" id="PR00111">
    <property type="entry name" value="ABHYDROLASE"/>
</dbReference>
<sequence length="248" mass="26411">PGADPLLLLHGTFWSRVWQPVLPQLASRLHCYALDFPGFGRSGGVLAGAGATVPALARAALQTADALGLDTFALAGHDIGGGIAQHIAAHSGRVSRLVLMNSVMFDSWPVPAVERFRDPKVRTATTVGQLLEARAKSTRGAIARELTDEELTDYLSPWHSPARVRSWTAMAAAADSSHTLDLVPALQAPAVPTRLVWGRDDGFQKIAFARRYVREIPGSDLVEVTGRHIPTEDSPADVAAAVLGHLAP</sequence>
<dbReference type="Pfam" id="PF12697">
    <property type="entry name" value="Abhydrolase_6"/>
    <property type="match status" value="1"/>
</dbReference>
<comment type="caution">
    <text evidence="2">The sequence shown here is derived from an EMBL/GenBank/DDBJ whole genome shotgun (WGS) entry which is preliminary data.</text>
</comment>